<dbReference type="EMBL" id="RKLT01000041">
    <property type="protein sequence ID" value="MBX0298151.1"/>
    <property type="molecule type" value="Genomic_DNA"/>
</dbReference>
<gene>
    <name evidence="1" type="ORF">EGH23_25150</name>
</gene>
<evidence type="ECO:0000313" key="2">
    <source>
        <dbReference type="Proteomes" id="UP001430455"/>
    </source>
</evidence>
<accession>A0AAW4PL70</accession>
<protein>
    <recommendedName>
        <fullName evidence="3">Halobacterial output domain-containing protein</fullName>
    </recommendedName>
</protein>
<evidence type="ECO:0000313" key="1">
    <source>
        <dbReference type="EMBL" id="MBX0298151.1"/>
    </source>
</evidence>
<name>A0AAW4PL70_9EURY</name>
<dbReference type="RefSeq" id="WP_220582730.1">
    <property type="nucleotide sequence ID" value="NZ_RKLT01000041.1"/>
</dbReference>
<organism evidence="1 2">
    <name type="scientific">Haloarcula nitratireducens</name>
    <dbReference type="NCBI Taxonomy" id="2487749"/>
    <lineage>
        <taxon>Archaea</taxon>
        <taxon>Methanobacteriati</taxon>
        <taxon>Methanobacteriota</taxon>
        <taxon>Stenosarchaea group</taxon>
        <taxon>Halobacteria</taxon>
        <taxon>Halobacteriales</taxon>
        <taxon>Haloarculaceae</taxon>
        <taxon>Haloarcula</taxon>
    </lineage>
</organism>
<dbReference type="Proteomes" id="UP001430455">
    <property type="component" value="Unassembled WGS sequence"/>
</dbReference>
<comment type="caution">
    <text evidence="1">The sequence shown here is derived from an EMBL/GenBank/DDBJ whole genome shotgun (WGS) entry which is preliminary data.</text>
</comment>
<dbReference type="AlphaFoldDB" id="A0AAW4PL70"/>
<keyword evidence="2" id="KW-1185">Reference proteome</keyword>
<reference evidence="1 2" key="1">
    <citation type="submission" date="2021-06" db="EMBL/GenBank/DDBJ databases">
        <title>Halomicroarcula sp. a new haloarchaeum isolated from saline soil.</title>
        <authorList>
            <person name="Duran-Viseras A."/>
            <person name="Sanchez-Porro C."/>
            <person name="Ventosa A."/>
        </authorList>
    </citation>
    <scope>NUCLEOTIDE SEQUENCE [LARGE SCALE GENOMIC DNA]</scope>
    <source>
        <strain evidence="1 2">F27</strain>
    </source>
</reference>
<sequence>MKESAVEDGVEVTHPKYGRGVVTEYRPNFGAEPDDIVVDFHALDDCRTLPVYAVETAQKVTTANVEPGRFGFTAVVDDGIGTLIVQPNGTGDGYAIELLIGGESIDHATVSRADRTAVQ</sequence>
<evidence type="ECO:0008006" key="3">
    <source>
        <dbReference type="Google" id="ProtNLM"/>
    </source>
</evidence>
<proteinExistence type="predicted"/>